<evidence type="ECO:0000256" key="1">
    <source>
        <dbReference type="ARBA" id="ARBA00003851"/>
    </source>
</evidence>
<evidence type="ECO:0000256" key="5">
    <source>
        <dbReference type="ARBA" id="ARBA00030748"/>
    </source>
</evidence>
<keyword evidence="8" id="KW-1185">Reference proteome</keyword>
<sequence>MVPPNTNEATQMPHIYKKGRILKFKKLNEGIDRTNRKYLFSSHGSGIQTVVNHCNNLNQVVARNFLQLAKLLSYFGLSKDPSEDYSKDPSVFKRFFKDLPSTSFKKGGDKKDKNEILEKLTSLIEKQGTKLRDLESKIDNFVKNDASKDDIKDLRIDVRRRLDSIDESLKKIIG</sequence>
<protein>
    <recommendedName>
        <fullName evidence="3">Aphid transmission protein</fullName>
    </recommendedName>
    <alternativeName>
        <fullName evidence="5">Atf</fullName>
    </alternativeName>
    <alternativeName>
        <fullName evidence="4">Protein 2</fullName>
    </alternativeName>
</protein>
<proteinExistence type="inferred from homology"/>
<evidence type="ECO:0000256" key="2">
    <source>
        <dbReference type="ARBA" id="ARBA00007612"/>
    </source>
</evidence>
<organism evidence="7 8">
    <name type="scientific">Soybean Putnam virus</name>
    <dbReference type="NCBI Taxonomy" id="1221449"/>
    <lineage>
        <taxon>Viruses</taxon>
        <taxon>Riboviria</taxon>
        <taxon>Pararnavirae</taxon>
        <taxon>Artverviricota</taxon>
        <taxon>Revtraviricetes</taxon>
        <taxon>Ortervirales</taxon>
        <taxon>Caulimoviridae</taxon>
        <taxon>Caulimovirus</taxon>
        <taxon>Caulimovirus glycinis</taxon>
    </lineage>
</organism>
<comment type="similarity">
    <text evidence="2">Belongs to the caulimoviridae ORF II family.</text>
</comment>
<reference evidence="7 8" key="1">
    <citation type="journal article" date="2012" name="J. Virol.">
        <title>Complete genome sequence of a novel pararetrovirus isolated from soybean.</title>
        <authorList>
            <person name="Han J."/>
            <person name="Domier L.L."/>
            <person name="Dorrance A."/>
            <person name="Qu F."/>
        </authorList>
    </citation>
    <scope>NUCLEOTIDE SEQUENCE [LARGE SCALE GENOMIC DNA]</scope>
</reference>
<comment type="function">
    <text evidence="1">This protein is involved in virus transmission.</text>
</comment>
<evidence type="ECO:0000256" key="6">
    <source>
        <dbReference type="SAM" id="Coils"/>
    </source>
</evidence>
<evidence type="ECO:0000256" key="4">
    <source>
        <dbReference type="ARBA" id="ARBA00030552"/>
    </source>
</evidence>
<evidence type="ECO:0000256" key="3">
    <source>
        <dbReference type="ARBA" id="ARBA00013349"/>
    </source>
</evidence>
<evidence type="ECO:0000313" key="7">
    <source>
        <dbReference type="EMBL" id="AFP95347.1"/>
    </source>
</evidence>
<name>J7H6U5_9VIRU</name>
<evidence type="ECO:0000313" key="8">
    <source>
        <dbReference type="Proteomes" id="UP000201987"/>
    </source>
</evidence>
<dbReference type="RefSeq" id="YP_006607889.1">
    <property type="nucleotide sequence ID" value="NC_018505.1"/>
</dbReference>
<keyword evidence="6" id="KW-0175">Coiled coil</keyword>
<dbReference type="GeneID" id="13484501"/>
<dbReference type="OrthoDB" id="24349at10239"/>
<accession>J7H6U5</accession>
<dbReference type="Proteomes" id="UP000201987">
    <property type="component" value="Segment"/>
</dbReference>
<dbReference type="InterPro" id="IPR004917">
    <property type="entry name" value="Caulimo_AT"/>
</dbReference>
<dbReference type="EMBL" id="JQ926983">
    <property type="protein sequence ID" value="AFP95347.1"/>
    <property type="molecule type" value="Genomic_DNA"/>
</dbReference>
<feature type="coiled-coil region" evidence="6">
    <location>
        <begin position="117"/>
        <end position="144"/>
    </location>
</feature>
<dbReference type="KEGG" id="vg:13484501"/>
<dbReference type="Pfam" id="PF03233">
    <property type="entry name" value="Cauli_AT"/>
    <property type="match status" value="1"/>
</dbReference>